<evidence type="ECO:0000259" key="7">
    <source>
        <dbReference type="PROSITE" id="PS51873"/>
    </source>
</evidence>
<dbReference type="AlphaFoldDB" id="A0A2U1KWU5"/>
<accession>A0A2U1KWU5</accession>
<dbReference type="STRING" id="35608.A0A2U1KWU5"/>
<protein>
    <submittedName>
        <fullName evidence="8">Zinc finger, C6HC-type</fullName>
    </submittedName>
</protein>
<dbReference type="EMBL" id="PKPP01013213">
    <property type="protein sequence ID" value="PWA41235.1"/>
    <property type="molecule type" value="Genomic_DNA"/>
</dbReference>
<dbReference type="GO" id="GO:0016740">
    <property type="term" value="F:transferase activity"/>
    <property type="evidence" value="ECO:0007669"/>
    <property type="project" value="UniProtKB-KW"/>
</dbReference>
<dbReference type="GO" id="GO:0008270">
    <property type="term" value="F:zinc ion binding"/>
    <property type="evidence" value="ECO:0007669"/>
    <property type="project" value="UniProtKB-KW"/>
</dbReference>
<evidence type="ECO:0000256" key="6">
    <source>
        <dbReference type="ARBA" id="ARBA00022833"/>
    </source>
</evidence>
<evidence type="ECO:0000256" key="5">
    <source>
        <dbReference type="ARBA" id="ARBA00022786"/>
    </source>
</evidence>
<dbReference type="PROSITE" id="PS51873">
    <property type="entry name" value="TRIAD"/>
    <property type="match status" value="1"/>
</dbReference>
<evidence type="ECO:0000256" key="1">
    <source>
        <dbReference type="ARBA" id="ARBA00022679"/>
    </source>
</evidence>
<dbReference type="InterPro" id="IPR044066">
    <property type="entry name" value="TRIAD_supradom"/>
</dbReference>
<organism evidence="8 9">
    <name type="scientific">Artemisia annua</name>
    <name type="common">Sweet wormwood</name>
    <dbReference type="NCBI Taxonomy" id="35608"/>
    <lineage>
        <taxon>Eukaryota</taxon>
        <taxon>Viridiplantae</taxon>
        <taxon>Streptophyta</taxon>
        <taxon>Embryophyta</taxon>
        <taxon>Tracheophyta</taxon>
        <taxon>Spermatophyta</taxon>
        <taxon>Magnoliopsida</taxon>
        <taxon>eudicotyledons</taxon>
        <taxon>Gunneridae</taxon>
        <taxon>Pentapetalae</taxon>
        <taxon>asterids</taxon>
        <taxon>campanulids</taxon>
        <taxon>Asterales</taxon>
        <taxon>Asteraceae</taxon>
        <taxon>Asteroideae</taxon>
        <taxon>Anthemideae</taxon>
        <taxon>Artemisiinae</taxon>
        <taxon>Artemisia</taxon>
    </lineage>
</organism>
<dbReference type="OrthoDB" id="10009520at2759"/>
<keyword evidence="3" id="KW-0677">Repeat</keyword>
<evidence type="ECO:0000313" key="9">
    <source>
        <dbReference type="Proteomes" id="UP000245207"/>
    </source>
</evidence>
<evidence type="ECO:0000256" key="3">
    <source>
        <dbReference type="ARBA" id="ARBA00022737"/>
    </source>
</evidence>
<evidence type="ECO:0000256" key="4">
    <source>
        <dbReference type="ARBA" id="ARBA00022771"/>
    </source>
</evidence>
<comment type="caution">
    <text evidence="8">The sequence shown here is derived from an EMBL/GenBank/DDBJ whole genome shotgun (WGS) entry which is preliminary data.</text>
</comment>
<keyword evidence="5" id="KW-0833">Ubl conjugation pathway</keyword>
<keyword evidence="4" id="KW-0863">Zinc-finger</keyword>
<dbReference type="Proteomes" id="UP000245207">
    <property type="component" value="Unassembled WGS sequence"/>
</dbReference>
<feature type="domain" description="RING-type" evidence="7">
    <location>
        <begin position="27"/>
        <end position="213"/>
    </location>
</feature>
<keyword evidence="9" id="KW-1185">Reference proteome</keyword>
<proteinExistence type="predicted"/>
<dbReference type="Gene3D" id="1.20.120.1750">
    <property type="match status" value="1"/>
</dbReference>
<gene>
    <name evidence="8" type="ORF">CTI12_AA555420</name>
</gene>
<evidence type="ECO:0000313" key="8">
    <source>
        <dbReference type="EMBL" id="PWA41235.1"/>
    </source>
</evidence>
<keyword evidence="1" id="KW-0808">Transferase</keyword>
<name>A0A2U1KWU5_ARTAN</name>
<evidence type="ECO:0000256" key="2">
    <source>
        <dbReference type="ARBA" id="ARBA00022723"/>
    </source>
</evidence>
<keyword evidence="6" id="KW-0862">Zinc</keyword>
<reference evidence="8 9" key="1">
    <citation type="journal article" date="2018" name="Mol. Plant">
        <title>The genome of Artemisia annua provides insight into the evolution of Asteraceae family and artemisinin biosynthesis.</title>
        <authorList>
            <person name="Shen Q."/>
            <person name="Zhang L."/>
            <person name="Liao Z."/>
            <person name="Wang S."/>
            <person name="Yan T."/>
            <person name="Shi P."/>
            <person name="Liu M."/>
            <person name="Fu X."/>
            <person name="Pan Q."/>
            <person name="Wang Y."/>
            <person name="Lv Z."/>
            <person name="Lu X."/>
            <person name="Zhang F."/>
            <person name="Jiang W."/>
            <person name="Ma Y."/>
            <person name="Chen M."/>
            <person name="Hao X."/>
            <person name="Li L."/>
            <person name="Tang Y."/>
            <person name="Lv G."/>
            <person name="Zhou Y."/>
            <person name="Sun X."/>
            <person name="Brodelius P.E."/>
            <person name="Rose J.K.C."/>
            <person name="Tang K."/>
        </authorList>
    </citation>
    <scope>NUCLEOTIDE SEQUENCE [LARGE SCALE GENOMIC DNA]</scope>
    <source>
        <strain evidence="9">cv. Huhao1</strain>
        <tissue evidence="8">Leaf</tissue>
    </source>
</reference>
<keyword evidence="2" id="KW-0479">Metal-binding</keyword>
<sequence length="259" mass="29185">MEDIEERQQKDIKCLLIVDDAHDAWFNDIERVCKDVGLLHMEDIKSLEAKELICGICFDPYPLDSIKTTGCAYISISINDGPGCLSLRCPDPSCHVAVGVNMAKWCPAPGCECAVEFDIGSENYDCTEDAHRPVECDTVTKWVLKNSAESENKNWFLANSKPCPKCKRPIEKNHGLPVDKDTTLHDNGDHVVGNEGILAPSQSQNVDTSEQYDEVESRREMAKNSLEKYIFFYERWAANHSLREKALDNLNKLQTEDVS</sequence>